<feature type="region of interest" description="Disordered" evidence="1">
    <location>
        <begin position="491"/>
        <end position="545"/>
    </location>
</feature>
<comment type="caution">
    <text evidence="3">The sequence shown here is derived from an EMBL/GenBank/DDBJ whole genome shotgun (WGS) entry which is preliminary data.</text>
</comment>
<dbReference type="AlphaFoldDB" id="A0AAD9NHY9"/>
<dbReference type="Proteomes" id="UP001208570">
    <property type="component" value="Unassembled WGS sequence"/>
</dbReference>
<feature type="region of interest" description="Disordered" evidence="1">
    <location>
        <begin position="1"/>
        <end position="27"/>
    </location>
</feature>
<dbReference type="GO" id="GO:0005874">
    <property type="term" value="C:microtubule"/>
    <property type="evidence" value="ECO:0007669"/>
    <property type="project" value="TreeGrafter"/>
</dbReference>
<feature type="region of interest" description="Disordered" evidence="1">
    <location>
        <begin position="187"/>
        <end position="245"/>
    </location>
</feature>
<evidence type="ECO:0000313" key="4">
    <source>
        <dbReference type="Proteomes" id="UP001208570"/>
    </source>
</evidence>
<feature type="compositionally biased region" description="Low complexity" evidence="1">
    <location>
        <begin position="503"/>
        <end position="515"/>
    </location>
</feature>
<feature type="compositionally biased region" description="Basic and acidic residues" evidence="1">
    <location>
        <begin position="111"/>
        <end position="125"/>
    </location>
</feature>
<sequence length="1071" mass="120568">MKNKTANNRTDRDLRSSAAVRFENQGDGSRRPVIFWEEQAKVVGNTKKPQKLRYKSKEQPYPLRNQRNVDAEVLPTKPANNKLLTNRKTAENQTIKQTTNKKTVGAQNGRLTKDPVSKKTEERHYGVKKKKVPETAGKTSKKLTDDQILDDPGKSIELTPAVGVHNTEATPRNEGLAVAKELPPSPMVPMSKHVTQSSTNPIQQEAQVTAKQLPPSPVQPVLPQQTLKPSATNAVPTGDQRRAAQAPGVITSIEKPLGEVLKGVRGVPLAHLTKAEKKRLQWEQERADQVKDTDWSPWGRPGGGAPIKDNTGNILTDYKTRAFDSPVPRNSVNPNNNQKTDRNPLGLSQAKPSLLPPTRTLRTSMPAAPTTHHNVSSLAGHYQTPHVTEAPVSMMHTAPVVTTVGTGNQSVLANTTTAAVTTGAMPPPAAIRSSLVIGKRFESAKEKQRRLWLAELEKQREEQRQRKLSEKTFRLEGETYDTWADHFSTYKPAGLPNQQLSPQQDTAVQQADAAQRINSAPVAPPVEQPGSVDENKPLSDSRTYLRGQNVFIDPQILQELDEKRRKQLEYQEQEKKRLETLRQAMEEAQQQAEQEKHAKRVSKLQQSGHDTSHLALKLSSRMDGVSSNVLQMGAPSYNFSHDQQNVEKNKVRQSSQELDQSYGETRVLTPSKFRKTPASEPNSPRKEFGVQTDPVIGVLDHNGQSRESTEVEYRGPIQERKKKVRVRSAPREQLATKNTRKIVVKEHQNREEMVKNKHPQKLSQRPSWGYQNPKNKRPIKQSQKDPFFEEKIHKREIMNIQRQNAMHRMAEKYSPKASKVTTVSSRARSRSHDRDESEERKMIRRSRSRSPSGEHSMQMQHRSRKDSEGQGGDLPLVPGMSSRSSSRGAVGRSVSPPIPAIKHRLNTENMTDSYYQSGQARDVTSRTNSRSERYSVHNKYQDQDVIQAPIKNSEFIPFIRSSNILDPAHAESPIPLSREASVVERARRAYVQERNPAKFGFQMDNYKDDGLQRIIAPGKNKNGVNPILNPETVKEHPTARQTQILQHLSDLRRGLMQKQRELELEQAVCVE</sequence>
<gene>
    <name evidence="3" type="ORF">LSH36_23g01004</name>
</gene>
<feature type="compositionally biased region" description="Polar residues" evidence="1">
    <location>
        <begin position="652"/>
        <end position="663"/>
    </location>
</feature>
<proteinExistence type="predicted"/>
<feature type="compositionally biased region" description="Polar residues" evidence="1">
    <location>
        <begin position="849"/>
        <end position="860"/>
    </location>
</feature>
<feature type="compositionally biased region" description="Low complexity" evidence="1">
    <location>
        <begin position="875"/>
        <end position="895"/>
    </location>
</feature>
<feature type="region of interest" description="Disordered" evidence="1">
    <location>
        <begin position="46"/>
        <end position="69"/>
    </location>
</feature>
<dbReference type="InterPro" id="IPR039183">
    <property type="entry name" value="CCD66"/>
</dbReference>
<feature type="compositionally biased region" description="Polar residues" evidence="1">
    <location>
        <begin position="193"/>
        <end position="210"/>
    </location>
</feature>
<feature type="compositionally biased region" description="Basic and acidic residues" evidence="1">
    <location>
        <begin position="743"/>
        <end position="755"/>
    </location>
</feature>
<dbReference type="EMBL" id="JAODUP010000023">
    <property type="protein sequence ID" value="KAK2167829.1"/>
    <property type="molecule type" value="Genomic_DNA"/>
</dbReference>
<feature type="region of interest" description="Disordered" evidence="1">
    <location>
        <begin position="638"/>
        <end position="666"/>
    </location>
</feature>
<feature type="region of interest" description="Disordered" evidence="1">
    <location>
        <begin position="107"/>
        <end position="157"/>
    </location>
</feature>
<dbReference type="PANTHER" id="PTHR22736:SF2">
    <property type="entry name" value="COILED-COIL DOMAIN-CONTAINING PROTEIN 66"/>
    <property type="match status" value="1"/>
</dbReference>
<feature type="region of interest" description="Disordered" evidence="1">
    <location>
        <begin position="806"/>
        <end position="936"/>
    </location>
</feature>
<evidence type="ECO:0000313" key="3">
    <source>
        <dbReference type="EMBL" id="KAK2167829.1"/>
    </source>
</evidence>
<feature type="compositionally biased region" description="Polar residues" evidence="1">
    <location>
        <begin position="761"/>
        <end position="773"/>
    </location>
</feature>
<keyword evidence="4" id="KW-1185">Reference proteome</keyword>
<accession>A0AAD9NHY9</accession>
<dbReference type="Pfam" id="PF15236">
    <property type="entry name" value="CCDC66"/>
    <property type="match status" value="1"/>
</dbReference>
<feature type="region of interest" description="Disordered" evidence="1">
    <location>
        <begin position="704"/>
        <end position="790"/>
    </location>
</feature>
<protein>
    <recommendedName>
        <fullName evidence="2">CCDC66 domain-containing protein</fullName>
    </recommendedName>
</protein>
<feature type="compositionally biased region" description="Basic and acidic residues" evidence="1">
    <location>
        <begin position="284"/>
        <end position="294"/>
    </location>
</feature>
<dbReference type="GO" id="GO:0008017">
    <property type="term" value="F:microtubule binding"/>
    <property type="evidence" value="ECO:0007669"/>
    <property type="project" value="TreeGrafter"/>
</dbReference>
<feature type="compositionally biased region" description="Low complexity" evidence="1">
    <location>
        <begin position="325"/>
        <end position="337"/>
    </location>
</feature>
<feature type="domain" description="CCDC66" evidence="2">
    <location>
        <begin position="533"/>
        <end position="576"/>
    </location>
</feature>
<organism evidence="3 4">
    <name type="scientific">Paralvinella palmiformis</name>
    <dbReference type="NCBI Taxonomy" id="53620"/>
    <lineage>
        <taxon>Eukaryota</taxon>
        <taxon>Metazoa</taxon>
        <taxon>Spiralia</taxon>
        <taxon>Lophotrochozoa</taxon>
        <taxon>Annelida</taxon>
        <taxon>Polychaeta</taxon>
        <taxon>Sedentaria</taxon>
        <taxon>Canalipalpata</taxon>
        <taxon>Terebellida</taxon>
        <taxon>Terebelliformia</taxon>
        <taxon>Alvinellidae</taxon>
        <taxon>Paralvinella</taxon>
    </lineage>
</organism>
<name>A0AAD9NHY9_9ANNE</name>
<evidence type="ECO:0000259" key="2">
    <source>
        <dbReference type="Pfam" id="PF15236"/>
    </source>
</evidence>
<reference evidence="3" key="1">
    <citation type="journal article" date="2023" name="Mol. Biol. Evol.">
        <title>Third-Generation Sequencing Reveals the Adaptive Role of the Epigenome in Three Deep-Sea Polychaetes.</title>
        <authorList>
            <person name="Perez M."/>
            <person name="Aroh O."/>
            <person name="Sun Y."/>
            <person name="Lan Y."/>
            <person name="Juniper S.K."/>
            <person name="Young C.R."/>
            <person name="Angers B."/>
            <person name="Qian P.Y."/>
        </authorList>
    </citation>
    <scope>NUCLEOTIDE SEQUENCE</scope>
    <source>
        <strain evidence="3">P08H-3</strain>
    </source>
</reference>
<evidence type="ECO:0000256" key="1">
    <source>
        <dbReference type="SAM" id="MobiDB-lite"/>
    </source>
</evidence>
<feature type="compositionally biased region" description="Polar residues" evidence="1">
    <location>
        <begin position="907"/>
        <end position="919"/>
    </location>
</feature>
<feature type="region of interest" description="Disordered" evidence="1">
    <location>
        <begin position="284"/>
        <end position="362"/>
    </location>
</feature>
<feature type="compositionally biased region" description="Basic and acidic residues" evidence="1">
    <location>
        <begin position="704"/>
        <end position="719"/>
    </location>
</feature>
<dbReference type="PANTHER" id="PTHR22736">
    <property type="entry name" value="COILED-COIL DOMAIN-CONTAINING PROTEIN 66"/>
    <property type="match status" value="1"/>
</dbReference>
<dbReference type="InterPro" id="IPR040467">
    <property type="entry name" value="CCDC66_dom"/>
</dbReference>
<dbReference type="GO" id="GO:0005929">
    <property type="term" value="C:cilium"/>
    <property type="evidence" value="ECO:0007669"/>
    <property type="project" value="TreeGrafter"/>
</dbReference>
<feature type="compositionally biased region" description="Polar residues" evidence="1">
    <location>
        <begin position="226"/>
        <end position="235"/>
    </location>
</feature>
<feature type="region of interest" description="Disordered" evidence="1">
    <location>
        <begin position="584"/>
        <end position="610"/>
    </location>
</feature>
<dbReference type="GO" id="GO:0060271">
    <property type="term" value="P:cilium assembly"/>
    <property type="evidence" value="ECO:0007669"/>
    <property type="project" value="TreeGrafter"/>
</dbReference>
<feature type="compositionally biased region" description="Basic and acidic residues" evidence="1">
    <location>
        <begin position="830"/>
        <end position="841"/>
    </location>
</feature>